<accession>A0A3M8VV42</accession>
<dbReference type="CDD" id="cd00667">
    <property type="entry name" value="ring_hydroxylating_dioxygenases_beta"/>
    <property type="match status" value="1"/>
</dbReference>
<keyword evidence="3" id="KW-0223">Dioxygenase</keyword>
<dbReference type="Proteomes" id="UP000275401">
    <property type="component" value="Unassembled WGS sequence"/>
</dbReference>
<dbReference type="PANTHER" id="PTHR41534">
    <property type="entry name" value="BLR3401 PROTEIN"/>
    <property type="match status" value="1"/>
</dbReference>
<dbReference type="EMBL" id="RIBZ01000274">
    <property type="protein sequence ID" value="RNG21614.1"/>
    <property type="molecule type" value="Genomic_DNA"/>
</dbReference>
<evidence type="ECO:0000313" key="3">
    <source>
        <dbReference type="EMBL" id="RNG21614.1"/>
    </source>
</evidence>
<evidence type="ECO:0000256" key="2">
    <source>
        <dbReference type="ARBA" id="ARBA00023002"/>
    </source>
</evidence>
<reference evidence="3 4" key="1">
    <citation type="submission" date="2018-11" db="EMBL/GenBank/DDBJ databases">
        <title>The Potential of Streptomyces as Biocontrol Agents against the Tomato grey mould, Botrytis cinerea (Gray mold) Frontiers in Microbiology.</title>
        <authorList>
            <person name="Li D."/>
        </authorList>
    </citation>
    <scope>NUCLEOTIDE SEQUENCE [LARGE SCALE GENOMIC DNA]</scope>
    <source>
        <strain evidence="3 4">NEAU-LD23</strain>
    </source>
</reference>
<dbReference type="InterPro" id="IPR000391">
    <property type="entry name" value="Rng_hydr_dOase-bsu"/>
</dbReference>
<dbReference type="GO" id="GO:0051213">
    <property type="term" value="F:dioxygenase activity"/>
    <property type="evidence" value="ECO:0007669"/>
    <property type="project" value="UniProtKB-KW"/>
</dbReference>
<gene>
    <name evidence="3" type="ORF">EEJ42_22490</name>
</gene>
<organism evidence="3 4">
    <name type="scientific">Streptomyces botrytidirepellens</name>
    <dbReference type="NCBI Taxonomy" id="2486417"/>
    <lineage>
        <taxon>Bacteria</taxon>
        <taxon>Bacillati</taxon>
        <taxon>Actinomycetota</taxon>
        <taxon>Actinomycetes</taxon>
        <taxon>Kitasatosporales</taxon>
        <taxon>Streptomycetaceae</taxon>
        <taxon>Streptomyces</taxon>
    </lineage>
</organism>
<proteinExistence type="inferred from homology"/>
<dbReference type="GO" id="GO:0019380">
    <property type="term" value="P:3-phenylpropionate catabolic process"/>
    <property type="evidence" value="ECO:0007669"/>
    <property type="project" value="TreeGrafter"/>
</dbReference>
<dbReference type="PANTHER" id="PTHR41534:SF2">
    <property type="entry name" value="3-PHENYLPROPIONATE_CINNAMIC ACID DIOXYGENASE SUBUNIT BETA"/>
    <property type="match status" value="1"/>
</dbReference>
<evidence type="ECO:0000256" key="1">
    <source>
        <dbReference type="ARBA" id="ARBA00009570"/>
    </source>
</evidence>
<keyword evidence="2" id="KW-0560">Oxidoreductase</keyword>
<comment type="caution">
    <text evidence="3">The sequence shown here is derived from an EMBL/GenBank/DDBJ whole genome shotgun (WGS) entry which is preliminary data.</text>
</comment>
<dbReference type="InterPro" id="IPR032710">
    <property type="entry name" value="NTF2-like_dom_sf"/>
</dbReference>
<dbReference type="Gene3D" id="3.10.450.50">
    <property type="match status" value="1"/>
</dbReference>
<dbReference type="RefSeq" id="WP_123102249.1">
    <property type="nucleotide sequence ID" value="NZ_RIBZ01000274.1"/>
</dbReference>
<evidence type="ECO:0000313" key="4">
    <source>
        <dbReference type="Proteomes" id="UP000275401"/>
    </source>
</evidence>
<protein>
    <submittedName>
        <fullName evidence="3">3-phenylpropionate dioxygenase</fullName>
    </submittedName>
</protein>
<keyword evidence="4" id="KW-1185">Reference proteome</keyword>
<dbReference type="Pfam" id="PF00866">
    <property type="entry name" value="Ring_hydroxyl_B"/>
    <property type="match status" value="1"/>
</dbReference>
<name>A0A3M8VV42_9ACTN</name>
<dbReference type="SUPFAM" id="SSF54427">
    <property type="entry name" value="NTF2-like"/>
    <property type="match status" value="1"/>
</dbReference>
<comment type="similarity">
    <text evidence="1">Belongs to the bacterial ring-hydroxylating dioxygenase beta subunit family.</text>
</comment>
<dbReference type="AlphaFoldDB" id="A0A3M8VV42"/>
<sequence length="179" mass="20749">MCESKPGPDLIVEIEQFLFREARLLDEERYQEWLDLLSEGDGFEYWMPVIESRDRRDPVPAYERGRLAIIETDDKRELAVRAKALEDPANLAQNPPTLHMHLVCNVEVECTDDPHAFRVHSVVLYFAGRYRGSEDVSFALHARREDLLRRGHDGLLRIARRTILLRHTILPTGALTTFL</sequence>